<gene>
    <name evidence="1" type="ORF">DME_LOCUS3651</name>
</gene>
<evidence type="ECO:0000313" key="2">
    <source>
        <dbReference type="Proteomes" id="UP000038040"/>
    </source>
</evidence>
<evidence type="ECO:0000313" key="3">
    <source>
        <dbReference type="Proteomes" id="UP000274756"/>
    </source>
</evidence>
<dbReference type="EMBL" id="UYYG01000162">
    <property type="protein sequence ID" value="VDN53678.1"/>
    <property type="molecule type" value="Genomic_DNA"/>
</dbReference>
<reference evidence="4" key="1">
    <citation type="submission" date="2017-02" db="UniProtKB">
        <authorList>
            <consortium name="WormBaseParasite"/>
        </authorList>
    </citation>
    <scope>IDENTIFICATION</scope>
</reference>
<dbReference type="STRING" id="318479.A0A0N4UQ53"/>
<name>A0A0N4UQ53_DRAME</name>
<protein>
    <submittedName>
        <fullName evidence="1 4">Uncharacterized protein</fullName>
    </submittedName>
</protein>
<keyword evidence="3" id="KW-1185">Reference proteome</keyword>
<dbReference type="WBParaSite" id="DME_0001012101-mRNA-1">
    <property type="protein sequence ID" value="DME_0001012101-mRNA-1"/>
    <property type="gene ID" value="DME_0001012101"/>
</dbReference>
<sequence length="107" mass="12591">MNGIALNQISPNKWITNNELQYSYGWLGIKCQSINQHQSYRMKQTQSINEPQISFIFDEENGTITTRNCGFIDPHFMKEDIFVYMENSNTDNVTKKLKKKPRNQLLE</sequence>
<dbReference type="AlphaFoldDB" id="A0A0N4UQ53"/>
<evidence type="ECO:0000313" key="4">
    <source>
        <dbReference type="WBParaSite" id="DME_0001012101-mRNA-1"/>
    </source>
</evidence>
<reference evidence="1 3" key="2">
    <citation type="submission" date="2018-11" db="EMBL/GenBank/DDBJ databases">
        <authorList>
            <consortium name="Pathogen Informatics"/>
        </authorList>
    </citation>
    <scope>NUCLEOTIDE SEQUENCE [LARGE SCALE GENOMIC DNA]</scope>
</reference>
<evidence type="ECO:0000313" key="1">
    <source>
        <dbReference type="EMBL" id="VDN53678.1"/>
    </source>
</evidence>
<proteinExistence type="predicted"/>
<dbReference type="Proteomes" id="UP000038040">
    <property type="component" value="Unplaced"/>
</dbReference>
<accession>A0A0N4UQ53</accession>
<organism evidence="2 4">
    <name type="scientific">Dracunculus medinensis</name>
    <name type="common">Guinea worm</name>
    <dbReference type="NCBI Taxonomy" id="318479"/>
    <lineage>
        <taxon>Eukaryota</taxon>
        <taxon>Metazoa</taxon>
        <taxon>Ecdysozoa</taxon>
        <taxon>Nematoda</taxon>
        <taxon>Chromadorea</taxon>
        <taxon>Rhabditida</taxon>
        <taxon>Spirurina</taxon>
        <taxon>Dracunculoidea</taxon>
        <taxon>Dracunculidae</taxon>
        <taxon>Dracunculus</taxon>
    </lineage>
</organism>
<dbReference type="Proteomes" id="UP000274756">
    <property type="component" value="Unassembled WGS sequence"/>
</dbReference>